<accession>A0A1V0ABU1</accession>
<evidence type="ECO:0008006" key="4">
    <source>
        <dbReference type="Google" id="ProtNLM"/>
    </source>
</evidence>
<dbReference type="OrthoDB" id="3537417at2"/>
<keyword evidence="3" id="KW-1185">Reference proteome</keyword>
<organism evidence="2 3">
    <name type="scientific">[Actinomadura] parvosata subsp. kistnae</name>
    <dbReference type="NCBI Taxonomy" id="1909395"/>
    <lineage>
        <taxon>Bacteria</taxon>
        <taxon>Bacillati</taxon>
        <taxon>Actinomycetota</taxon>
        <taxon>Actinomycetes</taxon>
        <taxon>Streptosporangiales</taxon>
        <taxon>Streptosporangiaceae</taxon>
        <taxon>Nonomuraea</taxon>
    </lineage>
</organism>
<name>A0A1V0ABU1_9ACTN</name>
<feature type="transmembrane region" description="Helical" evidence="1">
    <location>
        <begin position="21"/>
        <end position="42"/>
    </location>
</feature>
<dbReference type="RefSeq" id="WP_080043966.1">
    <property type="nucleotide sequence ID" value="NZ_CP017717.1"/>
</dbReference>
<gene>
    <name evidence="2" type="ORF">BKM31_44855</name>
</gene>
<feature type="transmembrane region" description="Helical" evidence="1">
    <location>
        <begin position="89"/>
        <end position="106"/>
    </location>
</feature>
<dbReference type="Proteomes" id="UP000190797">
    <property type="component" value="Chromosome"/>
</dbReference>
<evidence type="ECO:0000313" key="3">
    <source>
        <dbReference type="Proteomes" id="UP000190797"/>
    </source>
</evidence>
<sequence>MSELRAPDDQKPERPPSPPGRFWAIGVLVLAALVSMSMNTWHAWTATSLPKPLAFLYGVAPVALAAMQSHAVALRALRKEKVGPFRRTLTFGLVLGGLGLSFLGIYDLLRHAVPDPIPGVPIHEPAVFFSIVIDLMALAALHELLRESPSLVHAVQEAEAAVAPAVPAPVADPATEEAERVTETPAITSVDAEVMGAEVPSAPPVPDPFAGVPPQVVRLPGSGKADTEDVNAEPVFSEQVQPDQPIAVADPLGPVALREFLADVAMGTPPPVRTIKDRLGVGTDRARRLQSYLGQLVEVSR</sequence>
<keyword evidence="1" id="KW-0472">Membrane</keyword>
<feature type="transmembrane region" description="Helical" evidence="1">
    <location>
        <begin position="54"/>
        <end position="77"/>
    </location>
</feature>
<keyword evidence="1" id="KW-1133">Transmembrane helix</keyword>
<dbReference type="EMBL" id="CP017717">
    <property type="protein sequence ID" value="AQZ67653.1"/>
    <property type="molecule type" value="Genomic_DNA"/>
</dbReference>
<protein>
    <recommendedName>
        <fullName evidence="4">DUF2637 domain-containing protein</fullName>
    </recommendedName>
</protein>
<evidence type="ECO:0000313" key="2">
    <source>
        <dbReference type="EMBL" id="AQZ67653.1"/>
    </source>
</evidence>
<dbReference type="STRING" id="1909395.BKM31_44855"/>
<reference evidence="3" key="1">
    <citation type="journal article" date="2017" name="Med. Chem. Commun.">
        <title>Nonomuraea sp. ATCC 55076 harbours the largest actinomycete chromosome to date and the kistamicin biosynthetic gene cluster.</title>
        <authorList>
            <person name="Nazari B."/>
            <person name="Forneris C.C."/>
            <person name="Gibson M.I."/>
            <person name="Moon K."/>
            <person name="Schramma K.R."/>
            <person name="Seyedsayamdost M.R."/>
        </authorList>
    </citation>
    <scope>NUCLEOTIDE SEQUENCE [LARGE SCALE GENOMIC DNA]</scope>
    <source>
        <strain evidence="3">ATCC 55076</strain>
    </source>
</reference>
<dbReference type="AlphaFoldDB" id="A0A1V0ABU1"/>
<dbReference type="KEGG" id="noa:BKM31_44855"/>
<keyword evidence="1" id="KW-0812">Transmembrane</keyword>
<evidence type="ECO:0000256" key="1">
    <source>
        <dbReference type="SAM" id="Phobius"/>
    </source>
</evidence>
<proteinExistence type="predicted"/>